<evidence type="ECO:0000256" key="2">
    <source>
        <dbReference type="ARBA" id="ARBA00007886"/>
    </source>
</evidence>
<evidence type="ECO:0000256" key="6">
    <source>
        <dbReference type="ARBA" id="ARBA00023139"/>
    </source>
</evidence>
<comment type="similarity">
    <text evidence="2">Belongs to the GerABKC lipoprotein family.</text>
</comment>
<organism evidence="10 11">
    <name type="scientific">Lysinibacillus mangiferihumi</name>
    <dbReference type="NCBI Taxonomy" id="1130819"/>
    <lineage>
        <taxon>Bacteria</taxon>
        <taxon>Bacillati</taxon>
        <taxon>Bacillota</taxon>
        <taxon>Bacilli</taxon>
        <taxon>Bacillales</taxon>
        <taxon>Bacillaceae</taxon>
        <taxon>Lysinibacillus</taxon>
    </lineage>
</organism>
<sequence>MRKTLIFLFILFALFISGCGGKRELNELAIVVGMGIDKAEDGYEVSLQVVNPSEVSSKQGNSGRSPVVTYHAKGKSVFEAIRQSTTVTPRKPYFSHIQILVLGEELAKNGISESLDFFSRDHELRSDFYVIVSDETTAKDILSIYTPLDKIPASKMYNSLEVSEKVWAPTSYIHIHDLINEISKKGQSAVLTNIRIDGEADLGKERINIEKIDPPAKLKYSGLAVFKQDKLVGLLTEDESKGYNYLKNNINNTLGVIACPKEGNLSIELSKVKTKVKGKVKNGVPSIHVNINIKQNVGEVNCSIDLSKEETNAYINKKTEDRVKTIVGEALDTIQKDYQVDVLGFGEVIHRTDYKEWRKIEDKWHELFPYLEVNVSVEVKTIGSGTKINSILH</sequence>
<evidence type="ECO:0000313" key="11">
    <source>
        <dbReference type="Proteomes" id="UP000308744"/>
    </source>
</evidence>
<gene>
    <name evidence="10" type="ORF">FC756_03570</name>
</gene>
<dbReference type="PANTHER" id="PTHR35789:SF1">
    <property type="entry name" value="SPORE GERMINATION PROTEIN B3"/>
    <property type="match status" value="1"/>
</dbReference>
<reference evidence="10 11" key="1">
    <citation type="submission" date="2019-04" db="EMBL/GenBank/DDBJ databases">
        <title>Lysinibacillus genome sequencing.</title>
        <authorList>
            <person name="Dunlap C."/>
        </authorList>
    </citation>
    <scope>NUCLEOTIDE SEQUENCE [LARGE SCALE GENOMIC DNA]</scope>
    <source>
        <strain evidence="10 11">CCTCC AB 2010389</strain>
    </source>
</reference>
<dbReference type="EMBL" id="SZPU01000011">
    <property type="protein sequence ID" value="TKI71971.1"/>
    <property type="molecule type" value="Genomic_DNA"/>
</dbReference>
<comment type="subcellular location">
    <subcellularLocation>
        <location evidence="1">Membrane</location>
        <topology evidence="1">Lipid-anchor</topology>
    </subcellularLocation>
</comment>
<dbReference type="Proteomes" id="UP000308744">
    <property type="component" value="Unassembled WGS sequence"/>
</dbReference>
<dbReference type="InterPro" id="IPR008844">
    <property type="entry name" value="Spore_GerAC-like"/>
</dbReference>
<keyword evidence="4" id="KW-0732">Signal</keyword>
<evidence type="ECO:0000256" key="4">
    <source>
        <dbReference type="ARBA" id="ARBA00022729"/>
    </source>
</evidence>
<dbReference type="InterPro" id="IPR046953">
    <property type="entry name" value="Spore_GerAC-like_C"/>
</dbReference>
<proteinExistence type="inferred from homology"/>
<dbReference type="InterPro" id="IPR057336">
    <property type="entry name" value="GerAC_N"/>
</dbReference>
<evidence type="ECO:0000256" key="3">
    <source>
        <dbReference type="ARBA" id="ARBA00022544"/>
    </source>
</evidence>
<keyword evidence="6" id="KW-0564">Palmitate</keyword>
<accession>A0A4U2ZF96</accession>
<evidence type="ECO:0000259" key="8">
    <source>
        <dbReference type="Pfam" id="PF05504"/>
    </source>
</evidence>
<keyword evidence="7" id="KW-0449">Lipoprotein</keyword>
<dbReference type="InterPro" id="IPR038501">
    <property type="entry name" value="Spore_GerAC_C_sf"/>
</dbReference>
<keyword evidence="11" id="KW-1185">Reference proteome</keyword>
<dbReference type="PANTHER" id="PTHR35789">
    <property type="entry name" value="SPORE GERMINATION PROTEIN B3"/>
    <property type="match status" value="1"/>
</dbReference>
<feature type="domain" description="Spore germination protein N-terminal" evidence="9">
    <location>
        <begin position="22"/>
        <end position="195"/>
    </location>
</feature>
<dbReference type="Pfam" id="PF25198">
    <property type="entry name" value="Spore_GerAC_N"/>
    <property type="match status" value="1"/>
</dbReference>
<dbReference type="GO" id="GO:0009847">
    <property type="term" value="P:spore germination"/>
    <property type="evidence" value="ECO:0007669"/>
    <property type="project" value="InterPro"/>
</dbReference>
<dbReference type="RefSeq" id="WP_107897235.1">
    <property type="nucleotide sequence ID" value="NZ_PYWM01000035.1"/>
</dbReference>
<keyword evidence="5" id="KW-0472">Membrane</keyword>
<dbReference type="AlphaFoldDB" id="A0A4U2ZF96"/>
<evidence type="ECO:0000256" key="5">
    <source>
        <dbReference type="ARBA" id="ARBA00023136"/>
    </source>
</evidence>
<evidence type="ECO:0000256" key="1">
    <source>
        <dbReference type="ARBA" id="ARBA00004635"/>
    </source>
</evidence>
<evidence type="ECO:0000259" key="9">
    <source>
        <dbReference type="Pfam" id="PF25198"/>
    </source>
</evidence>
<comment type="caution">
    <text evidence="10">The sequence shown here is derived from an EMBL/GenBank/DDBJ whole genome shotgun (WGS) entry which is preliminary data.</text>
</comment>
<keyword evidence="3" id="KW-0309">Germination</keyword>
<protein>
    <submittedName>
        <fullName evidence="10">Ger(X)C family spore germination protein</fullName>
    </submittedName>
</protein>
<dbReference type="GO" id="GO:0016020">
    <property type="term" value="C:membrane"/>
    <property type="evidence" value="ECO:0007669"/>
    <property type="project" value="UniProtKB-SubCell"/>
</dbReference>
<evidence type="ECO:0000313" key="10">
    <source>
        <dbReference type="EMBL" id="TKI71971.1"/>
    </source>
</evidence>
<feature type="domain" description="Spore germination GerAC-like C-terminal" evidence="8">
    <location>
        <begin position="221"/>
        <end position="385"/>
    </location>
</feature>
<dbReference type="NCBIfam" id="TIGR02887">
    <property type="entry name" value="spore_ger_x_C"/>
    <property type="match status" value="1"/>
</dbReference>
<dbReference type="Pfam" id="PF05504">
    <property type="entry name" value="Spore_GerAC"/>
    <property type="match status" value="1"/>
</dbReference>
<dbReference type="Gene3D" id="3.30.300.210">
    <property type="entry name" value="Nutrient germinant receptor protein C, domain 3"/>
    <property type="match status" value="1"/>
</dbReference>
<dbReference type="PROSITE" id="PS51257">
    <property type="entry name" value="PROKAR_LIPOPROTEIN"/>
    <property type="match status" value="1"/>
</dbReference>
<name>A0A4U2ZF96_9BACI</name>
<evidence type="ECO:0000256" key="7">
    <source>
        <dbReference type="ARBA" id="ARBA00023288"/>
    </source>
</evidence>
<dbReference type="Gene3D" id="6.20.190.10">
    <property type="entry name" value="Nutrient germinant receptor protein C, domain 1"/>
    <property type="match status" value="1"/>
</dbReference>